<proteinExistence type="predicted"/>
<feature type="signal peptide" evidence="2">
    <location>
        <begin position="1"/>
        <end position="18"/>
    </location>
</feature>
<feature type="region of interest" description="Disordered" evidence="1">
    <location>
        <begin position="61"/>
        <end position="80"/>
    </location>
</feature>
<gene>
    <name evidence="3" type="ORF">PYX00_010048</name>
</gene>
<evidence type="ECO:0000256" key="1">
    <source>
        <dbReference type="SAM" id="MobiDB-lite"/>
    </source>
</evidence>
<accession>A0AAW2HEA6</accession>
<dbReference type="AlphaFoldDB" id="A0AAW2HEA6"/>
<organism evidence="3">
    <name type="scientific">Menopon gallinae</name>
    <name type="common">poultry shaft louse</name>
    <dbReference type="NCBI Taxonomy" id="328185"/>
    <lineage>
        <taxon>Eukaryota</taxon>
        <taxon>Metazoa</taxon>
        <taxon>Ecdysozoa</taxon>
        <taxon>Arthropoda</taxon>
        <taxon>Hexapoda</taxon>
        <taxon>Insecta</taxon>
        <taxon>Pterygota</taxon>
        <taxon>Neoptera</taxon>
        <taxon>Paraneoptera</taxon>
        <taxon>Psocodea</taxon>
        <taxon>Troctomorpha</taxon>
        <taxon>Phthiraptera</taxon>
        <taxon>Amblycera</taxon>
        <taxon>Menoponidae</taxon>
        <taxon>Menopon</taxon>
    </lineage>
</organism>
<feature type="chain" id="PRO_5043889930" evidence="2">
    <location>
        <begin position="19"/>
        <end position="247"/>
    </location>
</feature>
<evidence type="ECO:0000313" key="3">
    <source>
        <dbReference type="EMBL" id="KAL0267911.1"/>
    </source>
</evidence>
<evidence type="ECO:0000256" key="2">
    <source>
        <dbReference type="SAM" id="SignalP"/>
    </source>
</evidence>
<dbReference type="EMBL" id="JARGDH010000005">
    <property type="protein sequence ID" value="KAL0267911.1"/>
    <property type="molecule type" value="Genomic_DNA"/>
</dbReference>
<name>A0AAW2HEA6_9NEOP</name>
<comment type="caution">
    <text evidence="3">The sequence shown here is derived from an EMBL/GenBank/DDBJ whole genome shotgun (WGS) entry which is preliminary data.</text>
</comment>
<reference evidence="3" key="1">
    <citation type="journal article" date="2024" name="Gigascience">
        <title>Chromosome-level genome of the poultry shaft louse Menopon gallinae provides insight into the host-switching and adaptive evolution of parasitic lice.</title>
        <authorList>
            <person name="Xu Y."/>
            <person name="Ma L."/>
            <person name="Liu S."/>
            <person name="Liang Y."/>
            <person name="Liu Q."/>
            <person name="He Z."/>
            <person name="Tian L."/>
            <person name="Duan Y."/>
            <person name="Cai W."/>
            <person name="Li H."/>
            <person name="Song F."/>
        </authorList>
    </citation>
    <scope>NUCLEOTIDE SEQUENCE</scope>
    <source>
        <strain evidence="3">Cailab_2023a</strain>
    </source>
</reference>
<protein>
    <submittedName>
        <fullName evidence="3">Uncharacterized protein</fullName>
    </submittedName>
</protein>
<sequence length="247" mass="25922">MASVACIAVLALLAQANAFSIRCGENPPPVCVSSSPVVVPSRVSSIDLSGSQGRVAIEVSGSQGSSELPTFDLSGSGAAQSSERVDRKVYQVSLDNNGPSNINNAPVVRSQKQAPLITRPTITLPARIPGARTVSNKCKCVKTVIKPQIYEQLITVPVVQRYIQSTYRPVVEKIHYQAIPANSNDVEVSGGQSIDVQSLGVQSLGISVGSQAQSFVPVEVSGINAQVEAPTCQQSCPVQAVSFPSCY</sequence>
<keyword evidence="2" id="KW-0732">Signal</keyword>